<feature type="transmembrane region" description="Helical" evidence="1">
    <location>
        <begin position="34"/>
        <end position="56"/>
    </location>
</feature>
<evidence type="ECO:0000259" key="2">
    <source>
        <dbReference type="Pfam" id="PF10355"/>
    </source>
</evidence>
<name>A0AAN7WHS8_9SACH</name>
<gene>
    <name evidence="3" type="ORF">RI543_001730</name>
</gene>
<accession>A0AAN7WHS8</accession>
<evidence type="ECO:0000313" key="3">
    <source>
        <dbReference type="EMBL" id="KAK5780608.1"/>
    </source>
</evidence>
<sequence>MEMGSHKINSNDNHEHDHMIFTRPDIQKPASRTIHWLFTLFFIFLINSINTCLAFASCLNWSLLLQIISTIYSLFDITFLNFKDNNNVENRTSKGTGIFIFFTSIITLIIGFICFIKNKQNKERVSIFFSQPFLNRLNILYCSLVFINTLTGFIKVCLAPISLFGFCKNDKTGQCLAHGIMGSSFILYGFIYSMILIIPWMKKQTSSKYCQDYIDSWIICIYGIVNTFTEHRWGREPWHIHDYQHTAMGILWWTGGILGILLSRKGKRTFVPGLIIMFTGWSMTQHHQHLEISTNVHNMFGLILILGGAVRIIEISILLKDKPSVDEILSFQYLPPFCLVCAGCLFMAANQEQLDLVLRLGAEHSAYIMIIISGAFLLYCWMLFCLEYYIYLYLNTHNKSVRKYDRMDHDSSDVESLFELSNM</sequence>
<feature type="transmembrane region" description="Helical" evidence="1">
    <location>
        <begin position="368"/>
        <end position="394"/>
    </location>
</feature>
<feature type="transmembrane region" description="Helical" evidence="1">
    <location>
        <begin position="331"/>
        <end position="348"/>
    </location>
</feature>
<keyword evidence="1" id="KW-0812">Transmembrane</keyword>
<feature type="transmembrane region" description="Helical" evidence="1">
    <location>
        <begin position="243"/>
        <end position="262"/>
    </location>
</feature>
<keyword evidence="1" id="KW-0472">Membrane</keyword>
<feature type="transmembrane region" description="Helical" evidence="1">
    <location>
        <begin position="97"/>
        <end position="116"/>
    </location>
</feature>
<dbReference type="AlphaFoldDB" id="A0AAN7WHS8"/>
<keyword evidence="4" id="KW-1185">Reference proteome</keyword>
<feature type="transmembrane region" description="Helical" evidence="1">
    <location>
        <begin position="299"/>
        <end position="319"/>
    </location>
</feature>
<feature type="transmembrane region" description="Helical" evidence="1">
    <location>
        <begin position="137"/>
        <end position="164"/>
    </location>
</feature>
<dbReference type="Proteomes" id="UP001306508">
    <property type="component" value="Unassembled WGS sequence"/>
</dbReference>
<dbReference type="InterPro" id="IPR018827">
    <property type="entry name" value="YTP1_C"/>
</dbReference>
<comment type="caution">
    <text evidence="3">The sequence shown here is derived from an EMBL/GenBank/DDBJ whole genome shotgun (WGS) entry which is preliminary data.</text>
</comment>
<dbReference type="Pfam" id="PF10355">
    <property type="entry name" value="Ytp1"/>
    <property type="match status" value="1"/>
</dbReference>
<keyword evidence="1" id="KW-1133">Transmembrane helix</keyword>
<dbReference type="PANTHER" id="PTHR31685">
    <property type="entry name" value="INTEGRAL MEMBRANE PROTEIN (AFU_ORTHOLOGUE AFUA_6G12730)-RELATED"/>
    <property type="match status" value="1"/>
</dbReference>
<evidence type="ECO:0000313" key="4">
    <source>
        <dbReference type="Proteomes" id="UP001306508"/>
    </source>
</evidence>
<feature type="transmembrane region" description="Helical" evidence="1">
    <location>
        <begin position="269"/>
        <end position="287"/>
    </location>
</feature>
<feature type="transmembrane region" description="Helical" evidence="1">
    <location>
        <begin position="213"/>
        <end position="231"/>
    </location>
</feature>
<organism evidence="3 4">
    <name type="scientific">Arxiozyma heterogenica</name>
    <dbReference type="NCBI Taxonomy" id="278026"/>
    <lineage>
        <taxon>Eukaryota</taxon>
        <taxon>Fungi</taxon>
        <taxon>Dikarya</taxon>
        <taxon>Ascomycota</taxon>
        <taxon>Saccharomycotina</taxon>
        <taxon>Saccharomycetes</taxon>
        <taxon>Saccharomycetales</taxon>
        <taxon>Saccharomycetaceae</taxon>
        <taxon>Arxiozyma</taxon>
    </lineage>
</organism>
<proteinExistence type="predicted"/>
<feature type="transmembrane region" description="Helical" evidence="1">
    <location>
        <begin position="176"/>
        <end position="201"/>
    </location>
</feature>
<evidence type="ECO:0000256" key="1">
    <source>
        <dbReference type="SAM" id="Phobius"/>
    </source>
</evidence>
<dbReference type="EMBL" id="JAWIZZ010000040">
    <property type="protein sequence ID" value="KAK5780608.1"/>
    <property type="molecule type" value="Genomic_DNA"/>
</dbReference>
<reference evidence="4" key="1">
    <citation type="submission" date="2023-07" db="EMBL/GenBank/DDBJ databases">
        <title>A draft genome of Kazachstania heterogenica Y-27499.</title>
        <authorList>
            <person name="Donic C."/>
            <person name="Kralova J.S."/>
            <person name="Fidel L."/>
            <person name="Ben-Dor S."/>
            <person name="Jung S."/>
        </authorList>
    </citation>
    <scope>NUCLEOTIDE SEQUENCE [LARGE SCALE GENOMIC DNA]</scope>
    <source>
        <strain evidence="4">Y27499</strain>
    </source>
</reference>
<feature type="domain" description="Protein YTP1-like C-terminal" evidence="2">
    <location>
        <begin position="152"/>
        <end position="388"/>
    </location>
</feature>
<protein>
    <recommendedName>
        <fullName evidence="2">Protein YTP1-like C-terminal domain-containing protein</fullName>
    </recommendedName>
</protein>
<dbReference type="PANTHER" id="PTHR31685:SF2">
    <property type="entry name" value="PROTEIN YTP1"/>
    <property type="match status" value="1"/>
</dbReference>
<feature type="transmembrane region" description="Helical" evidence="1">
    <location>
        <begin position="63"/>
        <end position="82"/>
    </location>
</feature>